<evidence type="ECO:0000256" key="4">
    <source>
        <dbReference type="PIRSR" id="PIRSR606710-1"/>
    </source>
</evidence>
<keyword evidence="2 6" id="KW-0378">Hydrolase</keyword>
<dbReference type="Proteomes" id="UP000198688">
    <property type="component" value="Chromosome I"/>
</dbReference>
<dbReference type="Gene3D" id="2.60.120.200">
    <property type="match status" value="1"/>
</dbReference>
<feature type="active site" description="Proton acceptor" evidence="4">
    <location>
        <position position="13"/>
    </location>
</feature>
<dbReference type="OrthoDB" id="9801455at2"/>
<dbReference type="Pfam" id="PF04616">
    <property type="entry name" value="Glyco_hydro_43"/>
    <property type="match status" value="1"/>
</dbReference>
<dbReference type="GO" id="GO:0005975">
    <property type="term" value="P:carbohydrate metabolic process"/>
    <property type="evidence" value="ECO:0007669"/>
    <property type="project" value="InterPro"/>
</dbReference>
<accession>A0A1H1X9Z3</accession>
<reference evidence="8 9" key="1">
    <citation type="submission" date="2016-10" db="EMBL/GenBank/DDBJ databases">
        <authorList>
            <person name="de Groot N.N."/>
        </authorList>
    </citation>
    <scope>NUCLEOTIDE SEQUENCE [LARGE SCALE GENOMIC DNA]</scope>
    <source>
        <strain evidence="8 9">DSM 43941</strain>
    </source>
</reference>
<evidence type="ECO:0000313" key="8">
    <source>
        <dbReference type="EMBL" id="SDT06127.1"/>
    </source>
</evidence>
<dbReference type="Gene3D" id="2.115.10.20">
    <property type="entry name" value="Glycosyl hydrolase domain, family 43"/>
    <property type="match status" value="1"/>
</dbReference>
<dbReference type="Pfam" id="PF17851">
    <property type="entry name" value="GH43_C2"/>
    <property type="match status" value="1"/>
</dbReference>
<evidence type="ECO:0000313" key="9">
    <source>
        <dbReference type="Proteomes" id="UP000198688"/>
    </source>
</evidence>
<evidence type="ECO:0000259" key="7">
    <source>
        <dbReference type="Pfam" id="PF17851"/>
    </source>
</evidence>
<dbReference type="CDD" id="cd09000">
    <property type="entry name" value="GH43_SXA-like"/>
    <property type="match status" value="1"/>
</dbReference>
<name>A0A1H1X9Z3_9ACTN</name>
<dbReference type="PANTHER" id="PTHR42812">
    <property type="entry name" value="BETA-XYLOSIDASE"/>
    <property type="match status" value="1"/>
</dbReference>
<dbReference type="EMBL" id="LT629758">
    <property type="protein sequence ID" value="SDT06127.1"/>
    <property type="molecule type" value="Genomic_DNA"/>
</dbReference>
<keyword evidence="3 6" id="KW-0326">Glycosidase</keyword>
<dbReference type="GO" id="GO:0004553">
    <property type="term" value="F:hydrolase activity, hydrolyzing O-glycosyl compounds"/>
    <property type="evidence" value="ECO:0007669"/>
    <property type="project" value="InterPro"/>
</dbReference>
<dbReference type="InterPro" id="IPR051795">
    <property type="entry name" value="Glycosyl_Hydrlase_43"/>
</dbReference>
<protein>
    <submittedName>
        <fullName evidence="8">Xylan 1,4-beta-xylosidase</fullName>
    </submittedName>
</protein>
<organism evidence="8 9">
    <name type="scientific">Actinoplanes derwentensis</name>
    <dbReference type="NCBI Taxonomy" id="113562"/>
    <lineage>
        <taxon>Bacteria</taxon>
        <taxon>Bacillati</taxon>
        <taxon>Actinomycetota</taxon>
        <taxon>Actinomycetes</taxon>
        <taxon>Micromonosporales</taxon>
        <taxon>Micromonosporaceae</taxon>
        <taxon>Actinoplanes</taxon>
    </lineage>
</organism>
<gene>
    <name evidence="8" type="ORF">SAMN04489716_2395</name>
</gene>
<keyword evidence="9" id="KW-1185">Reference proteome</keyword>
<dbReference type="AlphaFoldDB" id="A0A1H1X9Z3"/>
<feature type="site" description="Important for catalytic activity, responsible for pKa modulation of the active site Glu and correct orientation of both the proton donor and substrate" evidence="5">
    <location>
        <position position="126"/>
    </location>
</feature>
<dbReference type="RefSeq" id="WP_092544248.1">
    <property type="nucleotide sequence ID" value="NZ_BOMJ01000087.1"/>
</dbReference>
<feature type="active site" description="Proton donor" evidence="4">
    <location>
        <position position="183"/>
    </location>
</feature>
<evidence type="ECO:0000256" key="2">
    <source>
        <dbReference type="ARBA" id="ARBA00022801"/>
    </source>
</evidence>
<comment type="similarity">
    <text evidence="1 6">Belongs to the glycosyl hydrolase 43 family.</text>
</comment>
<dbReference type="InterPro" id="IPR041542">
    <property type="entry name" value="GH43_C2"/>
</dbReference>
<dbReference type="InterPro" id="IPR006710">
    <property type="entry name" value="Glyco_hydro_43"/>
</dbReference>
<dbReference type="SUPFAM" id="SSF75005">
    <property type="entry name" value="Arabinanase/levansucrase/invertase"/>
    <property type="match status" value="1"/>
</dbReference>
<sequence length="500" mass="55488">MIIDPILPGFHPDPSAIRADGRYLVATSTFEWFPGINLHASADLRTWQPIGAALNRPEQLNLRGVPDSGGVWAPAISHHDGLYWLVFTVVRTMSGTYKDLDNYLVTAVDPAGPWSDPIPLNASGFDPSLFHAADGRRYLLNLNWDHRAGRFSFGGILLQEYDHDRRELVGEPELIFTSDELMEGSHLFERDGWFYLMLAEGGTGFHHGIRLARSRNLRGPYETDPRPLLTSRDDPRAAIHKAGHGQLITTADGEHHIVHLGARPEMGKTGLRSPLGRETFLQRVVWDDDGWLRLAGGGHRPHPGTPGVDTRPRPEPAFAGPEWISLRGPVAADLTSRPGWLRLRGQESLDSLFHQSLLTRRLTSLHCTAAVTVDADPRRFTETAGLVVYYNTTGYHYLAVTHDESRGRVAGLISKSPAGVIEHGWHPVEPGPLRLSAEVDRLRVVFRAGADLRWAADLDALSDEIGPPLRFTGTTVGVCVQDLARRRFEADFTEFALTDR</sequence>
<evidence type="ECO:0000256" key="3">
    <source>
        <dbReference type="ARBA" id="ARBA00023295"/>
    </source>
</evidence>
<dbReference type="STRING" id="113562.SAMN04489716_2395"/>
<dbReference type="PANTHER" id="PTHR42812:SF12">
    <property type="entry name" value="BETA-XYLOSIDASE-RELATED"/>
    <property type="match status" value="1"/>
</dbReference>
<evidence type="ECO:0000256" key="6">
    <source>
        <dbReference type="RuleBase" id="RU361187"/>
    </source>
</evidence>
<evidence type="ECO:0000256" key="1">
    <source>
        <dbReference type="ARBA" id="ARBA00009865"/>
    </source>
</evidence>
<dbReference type="SUPFAM" id="SSF49899">
    <property type="entry name" value="Concanavalin A-like lectins/glucanases"/>
    <property type="match status" value="1"/>
</dbReference>
<feature type="domain" description="Beta-xylosidase C-terminal Concanavalin A-like" evidence="7">
    <location>
        <begin position="320"/>
        <end position="496"/>
    </location>
</feature>
<evidence type="ECO:0000256" key="5">
    <source>
        <dbReference type="PIRSR" id="PIRSR606710-2"/>
    </source>
</evidence>
<dbReference type="InterPro" id="IPR013320">
    <property type="entry name" value="ConA-like_dom_sf"/>
</dbReference>
<proteinExistence type="inferred from homology"/>
<dbReference type="InterPro" id="IPR023296">
    <property type="entry name" value="Glyco_hydro_beta-prop_sf"/>
</dbReference>